<evidence type="ECO:0000313" key="1">
    <source>
        <dbReference type="EMBL" id="MBA6157232.1"/>
    </source>
</evidence>
<keyword evidence="2" id="KW-1185">Reference proteome</keyword>
<dbReference type="AlphaFoldDB" id="A0A839AQ85"/>
<dbReference type="SUPFAM" id="SSF101898">
    <property type="entry name" value="NHL repeat"/>
    <property type="match status" value="1"/>
</dbReference>
<proteinExistence type="predicted"/>
<protein>
    <recommendedName>
        <fullName evidence="3">SdiA-regulated family protein</fullName>
    </recommendedName>
</protein>
<reference evidence="1 2" key="1">
    <citation type="submission" date="2020-07" db="EMBL/GenBank/DDBJ databases">
        <title>Bacterium isolated from marine sediment.</title>
        <authorList>
            <person name="Shang D."/>
            <person name="Du Z.-J."/>
        </authorList>
    </citation>
    <scope>NUCLEOTIDE SEQUENCE [LARGE SCALE GENOMIC DNA]</scope>
    <source>
        <strain evidence="1 2">S7007</strain>
    </source>
</reference>
<dbReference type="EMBL" id="JACGLS010000007">
    <property type="protein sequence ID" value="MBA6157232.1"/>
    <property type="molecule type" value="Genomic_DNA"/>
</dbReference>
<organism evidence="1 2">
    <name type="scientific">Tenacibaculum pelagium</name>
    <dbReference type="NCBI Taxonomy" id="2759527"/>
    <lineage>
        <taxon>Bacteria</taxon>
        <taxon>Pseudomonadati</taxon>
        <taxon>Bacteroidota</taxon>
        <taxon>Flavobacteriia</taxon>
        <taxon>Flavobacteriales</taxon>
        <taxon>Flavobacteriaceae</taxon>
        <taxon>Tenacibaculum</taxon>
    </lineage>
</organism>
<comment type="caution">
    <text evidence="1">The sequence shown here is derived from an EMBL/GenBank/DDBJ whole genome shotgun (WGS) entry which is preliminary data.</text>
</comment>
<evidence type="ECO:0008006" key="3">
    <source>
        <dbReference type="Google" id="ProtNLM"/>
    </source>
</evidence>
<evidence type="ECO:0000313" key="2">
    <source>
        <dbReference type="Proteomes" id="UP000563906"/>
    </source>
</evidence>
<gene>
    <name evidence="1" type="ORF">H3Z83_11980</name>
</gene>
<accession>A0A839AQ85</accession>
<sequence length="259" mass="29604">MLASLSDELKEVSGIEKTNNSDLLWMLNDGGNSPTIYKVDLNGRIIKEIAIKAKNKDWEDLTSDEEGNLYIGDFGNNNNKRKDLRILKIKHQDLLTKNKVEVEKIHFSYPSQKKFPPKKKDRFFDAESMFYKNGFIYVFTKSRVKGNYGKTSLYKIPATKGNHVAEYISEFESCSNLHCWITAAAISPNGKKVALLNHQSVLVFTDFNDDDFFSGVVKEYSFNHVSQKEGVTFKNNNTLFITDEKAHLKGGNLYEFSIK</sequence>
<name>A0A839AQ85_9FLAO</name>
<dbReference type="Proteomes" id="UP000563906">
    <property type="component" value="Unassembled WGS sequence"/>
</dbReference>